<keyword evidence="1" id="KW-0472">Membrane</keyword>
<accession>A0A914VKG4</accession>
<dbReference type="Proteomes" id="UP000887566">
    <property type="component" value="Unplaced"/>
</dbReference>
<organism evidence="2 3">
    <name type="scientific">Plectus sambesii</name>
    <dbReference type="NCBI Taxonomy" id="2011161"/>
    <lineage>
        <taxon>Eukaryota</taxon>
        <taxon>Metazoa</taxon>
        <taxon>Ecdysozoa</taxon>
        <taxon>Nematoda</taxon>
        <taxon>Chromadorea</taxon>
        <taxon>Plectida</taxon>
        <taxon>Plectina</taxon>
        <taxon>Plectoidea</taxon>
        <taxon>Plectidae</taxon>
        <taxon>Plectus</taxon>
    </lineage>
</organism>
<keyword evidence="2" id="KW-1185">Reference proteome</keyword>
<dbReference type="AlphaFoldDB" id="A0A914VKG4"/>
<name>A0A914VKG4_9BILA</name>
<protein>
    <submittedName>
        <fullName evidence="3">Uncharacterized protein</fullName>
    </submittedName>
</protein>
<proteinExistence type="predicted"/>
<evidence type="ECO:0000256" key="1">
    <source>
        <dbReference type="SAM" id="Phobius"/>
    </source>
</evidence>
<evidence type="ECO:0000313" key="3">
    <source>
        <dbReference type="WBParaSite" id="PSAMB.scaffold2029size25930.g16118.t1"/>
    </source>
</evidence>
<feature type="transmembrane region" description="Helical" evidence="1">
    <location>
        <begin position="12"/>
        <end position="40"/>
    </location>
</feature>
<keyword evidence="1" id="KW-1133">Transmembrane helix</keyword>
<evidence type="ECO:0000313" key="2">
    <source>
        <dbReference type="Proteomes" id="UP000887566"/>
    </source>
</evidence>
<reference evidence="3" key="1">
    <citation type="submission" date="2022-11" db="UniProtKB">
        <authorList>
            <consortium name="WormBaseParasite"/>
        </authorList>
    </citation>
    <scope>IDENTIFICATION</scope>
</reference>
<keyword evidence="1" id="KW-0812">Transmembrane</keyword>
<sequence length="120" mass="13544">MRQIYISDNFMVVLPIICLAIIIVIFAVMFICFCMFWSWFCGSTWPRKGSISEATNSFVSIESGSAFDDAYDSEQKSFLSPRTSNDCRPVLPVIKEGSSIVASEQYDDDNDCMLSEVHNI</sequence>
<dbReference type="WBParaSite" id="PSAMB.scaffold2029size25930.g16118.t1">
    <property type="protein sequence ID" value="PSAMB.scaffold2029size25930.g16118.t1"/>
    <property type="gene ID" value="PSAMB.scaffold2029size25930.g16118"/>
</dbReference>